<dbReference type="AlphaFoldDB" id="A0A5B1CCK3"/>
<organism evidence="1 2">
    <name type="scientific">Rubripirellula obstinata</name>
    <dbReference type="NCBI Taxonomy" id="406547"/>
    <lineage>
        <taxon>Bacteria</taxon>
        <taxon>Pseudomonadati</taxon>
        <taxon>Planctomycetota</taxon>
        <taxon>Planctomycetia</taxon>
        <taxon>Pirellulales</taxon>
        <taxon>Pirellulaceae</taxon>
        <taxon>Rubripirellula</taxon>
    </lineage>
</organism>
<dbReference type="EMBL" id="VRLW01000002">
    <property type="protein sequence ID" value="KAA1257429.1"/>
    <property type="molecule type" value="Genomic_DNA"/>
</dbReference>
<proteinExistence type="predicted"/>
<comment type="caution">
    <text evidence="1">The sequence shown here is derived from an EMBL/GenBank/DDBJ whole genome shotgun (WGS) entry which is preliminary data.</text>
</comment>
<name>A0A5B1CCK3_9BACT</name>
<reference evidence="1 2" key="1">
    <citation type="submission" date="2019-08" db="EMBL/GenBank/DDBJ databases">
        <title>Deep-cultivation of Planctomycetes and their phenomic and genomic characterization uncovers novel biology.</title>
        <authorList>
            <person name="Wiegand S."/>
            <person name="Jogler M."/>
            <person name="Boedeker C."/>
            <person name="Pinto D."/>
            <person name="Vollmers J."/>
            <person name="Rivas-Marin E."/>
            <person name="Kohn T."/>
            <person name="Peeters S.H."/>
            <person name="Heuer A."/>
            <person name="Rast P."/>
            <person name="Oberbeckmann S."/>
            <person name="Bunk B."/>
            <person name="Jeske O."/>
            <person name="Meyerdierks A."/>
            <person name="Storesund J.E."/>
            <person name="Kallscheuer N."/>
            <person name="Luecker S."/>
            <person name="Lage O.M."/>
            <person name="Pohl T."/>
            <person name="Merkel B.J."/>
            <person name="Hornburger P."/>
            <person name="Mueller R.-W."/>
            <person name="Bruemmer F."/>
            <person name="Labrenz M."/>
            <person name="Spormann A.M."/>
            <person name="Op Den Camp H."/>
            <person name="Overmann J."/>
            <person name="Amann R."/>
            <person name="Jetten M.S.M."/>
            <person name="Mascher T."/>
            <person name="Medema M.H."/>
            <person name="Devos D.P."/>
            <person name="Kaster A.-K."/>
            <person name="Ovreas L."/>
            <person name="Rohde M."/>
            <person name="Galperin M.Y."/>
            <person name="Jogler C."/>
        </authorList>
    </citation>
    <scope>NUCLEOTIDE SEQUENCE [LARGE SCALE GENOMIC DNA]</scope>
    <source>
        <strain evidence="1 2">LF1</strain>
    </source>
</reference>
<sequence>MIVTYVDEVRADGRHRNGVLRITIACTGVAAAHFSLCLHVKSRHLGDAYRYPTEPRTLAARLAPCGAQPTHETRPPKPLCPKRSINTQVQTALRGINQRLNSNAQLMLTCRMHCVAQPTPVVEHSIYCRSPKLALPATLCYAFHTVIVTHVDEVRADGPHRDGVLRITIACTGVAAAHFSLCLHVKSRHLGDAYRYPTEPRTFAARLAPCGAQPMLDQNRFAPNARSILKSRLPCGASTDARIPVLTQC</sequence>
<evidence type="ECO:0000313" key="2">
    <source>
        <dbReference type="Proteomes" id="UP000322699"/>
    </source>
</evidence>
<keyword evidence="2" id="KW-1185">Reference proteome</keyword>
<evidence type="ECO:0000313" key="1">
    <source>
        <dbReference type="EMBL" id="KAA1257429.1"/>
    </source>
</evidence>
<accession>A0A5B1CCK3</accession>
<protein>
    <submittedName>
        <fullName evidence="1">Uncharacterized protein</fullName>
    </submittedName>
</protein>
<gene>
    <name evidence="1" type="ORF">LF1_52780</name>
</gene>
<dbReference type="Proteomes" id="UP000322699">
    <property type="component" value="Unassembled WGS sequence"/>
</dbReference>